<proteinExistence type="predicted"/>
<keyword evidence="3" id="KW-1185">Reference proteome</keyword>
<protein>
    <submittedName>
        <fullName evidence="2">Uncharacterized protein</fullName>
    </submittedName>
</protein>
<keyword evidence="1" id="KW-0472">Membrane</keyword>
<keyword evidence="1" id="KW-0812">Transmembrane</keyword>
<dbReference type="Proteomes" id="UP000078512">
    <property type="component" value="Unassembled WGS sequence"/>
</dbReference>
<dbReference type="EMBL" id="KV442129">
    <property type="protein sequence ID" value="OAQ23108.1"/>
    <property type="molecule type" value="Genomic_DNA"/>
</dbReference>
<reference evidence="2 3" key="1">
    <citation type="submission" date="2016-05" db="EMBL/GenBank/DDBJ databases">
        <title>Genome sequencing reveals origins of a unique bacterial endosymbiosis in the earliest lineages of terrestrial Fungi.</title>
        <authorList>
            <consortium name="DOE Joint Genome Institute"/>
            <person name="Uehling J."/>
            <person name="Gryganskyi A."/>
            <person name="Hameed K."/>
            <person name="Tschaplinski T."/>
            <person name="Misztal P."/>
            <person name="Wu S."/>
            <person name="Desiro A."/>
            <person name="Vande Pol N."/>
            <person name="Du Z.-Y."/>
            <person name="Zienkiewicz A."/>
            <person name="Zienkiewicz K."/>
            <person name="Morin E."/>
            <person name="Tisserant E."/>
            <person name="Splivallo R."/>
            <person name="Hainaut M."/>
            <person name="Henrissat B."/>
            <person name="Ohm R."/>
            <person name="Kuo A."/>
            <person name="Yan J."/>
            <person name="Lipzen A."/>
            <person name="Nolan M."/>
            <person name="Labutti K."/>
            <person name="Barry K."/>
            <person name="Goldstein A."/>
            <person name="Labbe J."/>
            <person name="Schadt C."/>
            <person name="Tuskan G."/>
            <person name="Grigoriev I."/>
            <person name="Martin F."/>
            <person name="Vilgalys R."/>
            <person name="Bonito G."/>
        </authorList>
    </citation>
    <scope>NUCLEOTIDE SEQUENCE [LARGE SCALE GENOMIC DNA]</scope>
    <source>
        <strain evidence="2 3">AG-77</strain>
    </source>
</reference>
<evidence type="ECO:0000256" key="1">
    <source>
        <dbReference type="SAM" id="Phobius"/>
    </source>
</evidence>
<feature type="transmembrane region" description="Helical" evidence="1">
    <location>
        <begin position="136"/>
        <end position="159"/>
    </location>
</feature>
<gene>
    <name evidence="2" type="ORF">K457DRAFT_244207</name>
</gene>
<feature type="transmembrane region" description="Helical" evidence="1">
    <location>
        <begin position="20"/>
        <end position="45"/>
    </location>
</feature>
<sequence length="224" mass="25295">MIKQDSFSQSSQSFTTSSSFFFLFCLPSFVASFFFFFVSLLSSFFFMPLSVATHCSFSSFLSHESPPFCTSFLFSFLLSSPSPLSLLSSSLPIFSFPFSFLLLQEITLHLICLFSLTSLPLPLPSFSSPHYFFSLYYSSLSHSLFLFPAYLLINTFFFINQCSFLPSPLTIIHNIIPSLIATFPPGSSLLHSFHSSFVDSLDNQHALRHLATQSLLCSFFSCWE</sequence>
<accession>A0A197JDM6</accession>
<evidence type="ECO:0000313" key="2">
    <source>
        <dbReference type="EMBL" id="OAQ23108.1"/>
    </source>
</evidence>
<keyword evidence="1" id="KW-1133">Transmembrane helix</keyword>
<organism evidence="2 3">
    <name type="scientific">Linnemannia elongata AG-77</name>
    <dbReference type="NCBI Taxonomy" id="1314771"/>
    <lineage>
        <taxon>Eukaryota</taxon>
        <taxon>Fungi</taxon>
        <taxon>Fungi incertae sedis</taxon>
        <taxon>Mucoromycota</taxon>
        <taxon>Mortierellomycotina</taxon>
        <taxon>Mortierellomycetes</taxon>
        <taxon>Mortierellales</taxon>
        <taxon>Mortierellaceae</taxon>
        <taxon>Linnemannia</taxon>
    </lineage>
</organism>
<name>A0A197JDM6_9FUNG</name>
<evidence type="ECO:0000313" key="3">
    <source>
        <dbReference type="Proteomes" id="UP000078512"/>
    </source>
</evidence>
<dbReference type="AlphaFoldDB" id="A0A197JDM6"/>